<dbReference type="Proteomes" id="UP000245934">
    <property type="component" value="Unassembled WGS sequence"/>
</dbReference>
<accession>A0A2V2MZ20</accession>
<evidence type="ECO:0000313" key="2">
    <source>
        <dbReference type="EMBL" id="PWR70666.1"/>
    </source>
</evidence>
<name>A0A2V2MZ20_9EURY</name>
<feature type="transmembrane region" description="Helical" evidence="1">
    <location>
        <begin position="6"/>
        <end position="30"/>
    </location>
</feature>
<dbReference type="Pfam" id="PF23960">
    <property type="entry name" value="DUF7289"/>
    <property type="match status" value="1"/>
</dbReference>
<evidence type="ECO:0000313" key="3">
    <source>
        <dbReference type="Proteomes" id="UP000245934"/>
    </source>
</evidence>
<keyword evidence="3" id="KW-1185">Reference proteome</keyword>
<keyword evidence="1" id="KW-0472">Membrane</keyword>
<gene>
    <name evidence="2" type="ORF">DLD82_15340</name>
</gene>
<protein>
    <submittedName>
        <fullName evidence="2">Uncharacterized protein</fullName>
    </submittedName>
</protein>
<dbReference type="RefSeq" id="WP_109942006.1">
    <property type="nucleotide sequence ID" value="NZ_CP176366.1"/>
</dbReference>
<evidence type="ECO:0000256" key="1">
    <source>
        <dbReference type="SAM" id="Phobius"/>
    </source>
</evidence>
<sequence>MRDNAVSVVIGYMILLVITVSFIALLNAIWIPQMKQQAEVEHLRQVENSFLALATDIDRLTIYRQNASITHRIQLGGGDVLFSPVRSSGSLQIRTIHSNDDYLEISGNHLNITGLNLMFVPVNNFWVNQGYIWENGTIFVSKPDKKTPLEIWDNSASFLTNNLCPKVEQVSGNLTNVTISIVTQDENQEAQIGGSGIGTVYCHTNCTIEQSDNVDTMSFSGIATGWNQNLLQELKLSGVKYTSISNSIDFDPPVNITLKKCLLHLQLG</sequence>
<comment type="caution">
    <text evidence="2">The sequence shown here is derived from an EMBL/GenBank/DDBJ whole genome shotgun (WGS) entry which is preliminary data.</text>
</comment>
<dbReference type="OrthoDB" id="106988at2157"/>
<proteinExistence type="predicted"/>
<dbReference type="AlphaFoldDB" id="A0A2V2MZ20"/>
<keyword evidence="1" id="KW-0812">Transmembrane</keyword>
<reference evidence="2 3" key="1">
    <citation type="submission" date="2018-05" db="EMBL/GenBank/DDBJ databases">
        <title>Draft genome of Methanospirillum stamsii Pt1.</title>
        <authorList>
            <person name="Dueholm M.S."/>
            <person name="Nielsen P.H."/>
            <person name="Bakmann L.F."/>
            <person name="Otzen D.E."/>
        </authorList>
    </citation>
    <scope>NUCLEOTIDE SEQUENCE [LARGE SCALE GENOMIC DNA]</scope>
    <source>
        <strain evidence="2 3">Pt1</strain>
    </source>
</reference>
<dbReference type="GeneID" id="97611424"/>
<dbReference type="InterPro" id="IPR055713">
    <property type="entry name" value="DUF7289"/>
</dbReference>
<keyword evidence="1" id="KW-1133">Transmembrane helix</keyword>
<dbReference type="EMBL" id="QGMZ01000040">
    <property type="protein sequence ID" value="PWR70666.1"/>
    <property type="molecule type" value="Genomic_DNA"/>
</dbReference>
<organism evidence="2 3">
    <name type="scientific">Methanospirillum stamsii</name>
    <dbReference type="NCBI Taxonomy" id="1277351"/>
    <lineage>
        <taxon>Archaea</taxon>
        <taxon>Methanobacteriati</taxon>
        <taxon>Methanobacteriota</taxon>
        <taxon>Stenosarchaea group</taxon>
        <taxon>Methanomicrobia</taxon>
        <taxon>Methanomicrobiales</taxon>
        <taxon>Methanospirillaceae</taxon>
        <taxon>Methanospirillum</taxon>
    </lineage>
</organism>